<keyword evidence="1" id="KW-1133">Transmembrane helix</keyword>
<keyword evidence="1" id="KW-0812">Transmembrane</keyword>
<dbReference type="EMBL" id="WJJP01000124">
    <property type="protein sequence ID" value="MBD3323727.1"/>
    <property type="molecule type" value="Genomic_DNA"/>
</dbReference>
<comment type="caution">
    <text evidence="2">The sequence shown here is derived from an EMBL/GenBank/DDBJ whole genome shotgun (WGS) entry which is preliminary data.</text>
</comment>
<feature type="transmembrane region" description="Helical" evidence="1">
    <location>
        <begin position="6"/>
        <end position="26"/>
    </location>
</feature>
<keyword evidence="1" id="KW-0472">Membrane</keyword>
<organism evidence="2 3">
    <name type="scientific">candidate division KSB3 bacterium</name>
    <dbReference type="NCBI Taxonomy" id="2044937"/>
    <lineage>
        <taxon>Bacteria</taxon>
        <taxon>candidate division KSB3</taxon>
    </lineage>
</organism>
<accession>A0A9D5Q4Z8</accession>
<sequence>MIPLVLLLSILVMVGITTLMSGIIWFRQRKHFLALAHYNAGISALTTAA</sequence>
<protein>
    <submittedName>
        <fullName evidence="2">Uncharacterized protein</fullName>
    </submittedName>
</protein>
<feature type="non-terminal residue" evidence="2">
    <location>
        <position position="49"/>
    </location>
</feature>
<evidence type="ECO:0000313" key="3">
    <source>
        <dbReference type="Proteomes" id="UP000649604"/>
    </source>
</evidence>
<evidence type="ECO:0000313" key="2">
    <source>
        <dbReference type="EMBL" id="MBD3323727.1"/>
    </source>
</evidence>
<gene>
    <name evidence="2" type="ORF">GF339_04025</name>
</gene>
<name>A0A9D5Q4Z8_9BACT</name>
<evidence type="ECO:0000256" key="1">
    <source>
        <dbReference type="SAM" id="Phobius"/>
    </source>
</evidence>
<reference evidence="2" key="1">
    <citation type="submission" date="2019-11" db="EMBL/GenBank/DDBJ databases">
        <title>Microbial mats filling the niche in hypersaline microbial mats.</title>
        <authorList>
            <person name="Wong H.L."/>
            <person name="Macleod F.I."/>
            <person name="White R.A. III"/>
            <person name="Burns B.P."/>
        </authorList>
    </citation>
    <scope>NUCLEOTIDE SEQUENCE</scope>
    <source>
        <strain evidence="2">Rbin_158</strain>
    </source>
</reference>
<dbReference type="Proteomes" id="UP000649604">
    <property type="component" value="Unassembled WGS sequence"/>
</dbReference>
<proteinExistence type="predicted"/>
<dbReference type="AlphaFoldDB" id="A0A9D5Q4Z8"/>